<dbReference type="Proteomes" id="UP000836841">
    <property type="component" value="Chromosome 7"/>
</dbReference>
<sequence>MSSIGARYASLHIMQEKLKEELKEKTKREKKREEKAQNLAVETSFATGRISNKIYPSHLSYNDEQVTTKSQE</sequence>
<protein>
    <submittedName>
        <fullName evidence="1">Uncharacterized protein</fullName>
    </submittedName>
</protein>
<organism evidence="1 2">
    <name type="scientific">Thlaspi arvense</name>
    <name type="common">Field penny-cress</name>
    <dbReference type="NCBI Taxonomy" id="13288"/>
    <lineage>
        <taxon>Eukaryota</taxon>
        <taxon>Viridiplantae</taxon>
        <taxon>Streptophyta</taxon>
        <taxon>Embryophyta</taxon>
        <taxon>Tracheophyta</taxon>
        <taxon>Spermatophyta</taxon>
        <taxon>Magnoliopsida</taxon>
        <taxon>eudicotyledons</taxon>
        <taxon>Gunneridae</taxon>
        <taxon>Pentapetalae</taxon>
        <taxon>rosids</taxon>
        <taxon>malvids</taxon>
        <taxon>Brassicales</taxon>
        <taxon>Brassicaceae</taxon>
        <taxon>Thlaspideae</taxon>
        <taxon>Thlaspi</taxon>
    </lineage>
</organism>
<name>A0AAU9SXP2_THLAR</name>
<evidence type="ECO:0000313" key="1">
    <source>
        <dbReference type="EMBL" id="CAH2076004.1"/>
    </source>
</evidence>
<reference evidence="1 2" key="1">
    <citation type="submission" date="2022-03" db="EMBL/GenBank/DDBJ databases">
        <authorList>
            <person name="Nunn A."/>
            <person name="Chopra R."/>
            <person name="Nunn A."/>
            <person name="Contreras Garrido A."/>
        </authorList>
    </citation>
    <scope>NUCLEOTIDE SEQUENCE [LARGE SCALE GENOMIC DNA]</scope>
</reference>
<keyword evidence="2" id="KW-1185">Reference proteome</keyword>
<evidence type="ECO:0000313" key="2">
    <source>
        <dbReference type="Proteomes" id="UP000836841"/>
    </source>
</evidence>
<gene>
    <name evidence="1" type="ORF">TAV2_LOCUS23760</name>
</gene>
<dbReference type="EMBL" id="OU466863">
    <property type="protein sequence ID" value="CAH2076004.1"/>
    <property type="molecule type" value="Genomic_DNA"/>
</dbReference>
<proteinExistence type="predicted"/>
<accession>A0AAU9SXP2</accession>
<dbReference type="AlphaFoldDB" id="A0AAU9SXP2"/>